<comment type="caution">
    <text evidence="1">The sequence shown here is derived from an EMBL/GenBank/DDBJ whole genome shotgun (WGS) entry which is preliminary data.</text>
</comment>
<name>A0ABX3A0T9_9GAMM</name>
<accession>A0ABX3A0T9</accession>
<evidence type="ECO:0000313" key="1">
    <source>
        <dbReference type="EMBL" id="ODN42476.1"/>
    </source>
</evidence>
<dbReference type="EMBL" id="MDTU01000001">
    <property type="protein sequence ID" value="ODN42476.1"/>
    <property type="molecule type" value="Genomic_DNA"/>
</dbReference>
<gene>
    <name evidence="1" type="ORF">BGC07_05465</name>
</gene>
<dbReference type="RefSeq" id="WP_069312273.1">
    <property type="nucleotide sequence ID" value="NZ_MDTU01000001.1"/>
</dbReference>
<evidence type="ECO:0000313" key="2">
    <source>
        <dbReference type="Proteomes" id="UP000094329"/>
    </source>
</evidence>
<organism evidence="1 2">
    <name type="scientific">Piscirickettsia litoralis</name>
    <dbReference type="NCBI Taxonomy" id="1891921"/>
    <lineage>
        <taxon>Bacteria</taxon>
        <taxon>Pseudomonadati</taxon>
        <taxon>Pseudomonadota</taxon>
        <taxon>Gammaproteobacteria</taxon>
        <taxon>Thiotrichales</taxon>
        <taxon>Piscirickettsiaceae</taxon>
        <taxon>Piscirickettsia</taxon>
    </lineage>
</organism>
<reference evidence="1 2" key="1">
    <citation type="submission" date="2016-08" db="EMBL/GenBank/DDBJ databases">
        <title>Draft genome sequence of Candidatus Piscirickettsia litoralis, from seawater.</title>
        <authorList>
            <person name="Wan X."/>
            <person name="Lee A.J."/>
            <person name="Hou S."/>
            <person name="Donachie S.P."/>
        </authorList>
    </citation>
    <scope>NUCLEOTIDE SEQUENCE [LARGE SCALE GENOMIC DNA]</scope>
    <source>
        <strain evidence="1 2">Y2</strain>
    </source>
</reference>
<keyword evidence="2" id="KW-1185">Reference proteome</keyword>
<protein>
    <submittedName>
        <fullName evidence="1">Uncharacterized protein</fullName>
    </submittedName>
</protein>
<proteinExistence type="predicted"/>
<sequence length="377" mass="42475">MPFKRTGELLNLKRGKLSSDSVLFRILNGFEENYFSELEEVIKGTVNPNKSSAKVIGSKSYKKEDGYRDLVLEISKLYPKGGKDDLFHSIVKAAILEYNNKNNVNGNNYAVDNYLRDESIVKCFLAEELRRNPEMAEKHFTDGTIPTKVQKPALKGVILVAATEKAKTHEEMSRLIDSGVDNFKKSNLLSVTEESKKWLIPLLEKAQSKVKKVRGEYSGEPVYVDGKAYTIPKNLHKAIITLSPKLSSSYEQKVITMLDDPNTKKETLEQMGIKPVTPENLQKELLDNLASLDGTKASGKYSLYSRDKWTQTLYNKARSNNGMSALDIIQNASEEKGDFAPKKKSERKISLQNLFSWHAHKEPEGSNKKTTTMVVES</sequence>
<dbReference type="Proteomes" id="UP000094329">
    <property type="component" value="Unassembled WGS sequence"/>
</dbReference>